<dbReference type="CDD" id="cd01948">
    <property type="entry name" value="EAL"/>
    <property type="match status" value="1"/>
</dbReference>
<dbReference type="GO" id="GO:0071111">
    <property type="term" value="F:cyclic-guanylate-specific phosphodiesterase activity"/>
    <property type="evidence" value="ECO:0007669"/>
    <property type="project" value="InterPro"/>
</dbReference>
<dbReference type="PANTHER" id="PTHR33121:SF19">
    <property type="entry name" value="CYCLIC DI-GMP PHOSPHODIESTERASE PA2567"/>
    <property type="match status" value="1"/>
</dbReference>
<dbReference type="InterPro" id="IPR001633">
    <property type="entry name" value="EAL_dom"/>
</dbReference>
<dbReference type="SUPFAM" id="SSF141868">
    <property type="entry name" value="EAL domain-like"/>
    <property type="match status" value="1"/>
</dbReference>
<dbReference type="Gene3D" id="3.20.20.450">
    <property type="entry name" value="EAL domain"/>
    <property type="match status" value="1"/>
</dbReference>
<dbReference type="InterPro" id="IPR050706">
    <property type="entry name" value="Cyclic-di-GMP_PDE-like"/>
</dbReference>
<dbReference type="Proteomes" id="UP000077927">
    <property type="component" value="Chromosome 2"/>
</dbReference>
<dbReference type="SMART" id="SM00052">
    <property type="entry name" value="EAL"/>
    <property type="match status" value="1"/>
</dbReference>
<name>A0AAC9BL73_9RALS</name>
<evidence type="ECO:0000313" key="3">
    <source>
        <dbReference type="Proteomes" id="UP000077927"/>
    </source>
</evidence>
<proteinExistence type="predicted"/>
<feature type="domain" description="EAL" evidence="1">
    <location>
        <begin position="19"/>
        <end position="272"/>
    </location>
</feature>
<protein>
    <submittedName>
        <fullName evidence="2">EAL domain protein</fullName>
    </submittedName>
</protein>
<organism evidence="2 3">
    <name type="scientific">Ralstonia insidiosa</name>
    <dbReference type="NCBI Taxonomy" id="190721"/>
    <lineage>
        <taxon>Bacteria</taxon>
        <taxon>Pseudomonadati</taxon>
        <taxon>Pseudomonadota</taxon>
        <taxon>Betaproteobacteria</taxon>
        <taxon>Burkholderiales</taxon>
        <taxon>Burkholderiaceae</taxon>
        <taxon>Ralstonia</taxon>
    </lineage>
</organism>
<evidence type="ECO:0000313" key="2">
    <source>
        <dbReference type="EMBL" id="ANH76283.1"/>
    </source>
</evidence>
<reference evidence="2 3" key="1">
    <citation type="submission" date="2015-09" db="EMBL/GenBank/DDBJ databases">
        <authorList>
            <person name="Xu Y."/>
            <person name="Nagy A."/>
            <person name="Liu N.T."/>
            <person name="Nou X."/>
        </authorList>
    </citation>
    <scope>NUCLEOTIDE SEQUENCE [LARGE SCALE GENOMIC DNA]</scope>
    <source>
        <strain evidence="2 3">FC1138</strain>
    </source>
</reference>
<dbReference type="Pfam" id="PF00563">
    <property type="entry name" value="EAL"/>
    <property type="match status" value="1"/>
</dbReference>
<dbReference type="PANTHER" id="PTHR33121">
    <property type="entry name" value="CYCLIC DI-GMP PHOSPHODIESTERASE PDEF"/>
    <property type="match status" value="1"/>
</dbReference>
<dbReference type="AlphaFoldDB" id="A0AAC9BL73"/>
<dbReference type="InterPro" id="IPR035919">
    <property type="entry name" value="EAL_sf"/>
</dbReference>
<dbReference type="RefSeq" id="WP_064496292.1">
    <property type="nucleotide sequence ID" value="NZ_CP012606.1"/>
</dbReference>
<dbReference type="EMBL" id="CP012606">
    <property type="protein sequence ID" value="ANH76283.1"/>
    <property type="molecule type" value="Genomic_DNA"/>
</dbReference>
<accession>A0AAC9BL73</accession>
<dbReference type="PROSITE" id="PS50883">
    <property type="entry name" value="EAL"/>
    <property type="match status" value="1"/>
</dbReference>
<evidence type="ECO:0000259" key="1">
    <source>
        <dbReference type="PROSITE" id="PS50883"/>
    </source>
</evidence>
<dbReference type="KEGG" id="rin:ACS15_4725"/>
<gene>
    <name evidence="2" type="ORF">ACS15_4725</name>
</gene>
<sequence length="282" mass="31639">MSSFGVAKGDNKDGAAPEMMLRKQDFEKAIGEEQLSLVFQPKVRLADGRGEGFEALTRWSHPEHGYISPEVFVQIAEACELIHPFTKWVMRRSFSQLRYWCHAGLRTSLSINVSVRNFASPHFVDDMRAMLDEFEIHPASIELEITESALIQDSAIVCKRLLMLRDLGVKLSIDDFGAGYASLAYLKMLPVDVLKIDRSFIAALDSNKADQRIVAWTIRLAHDFGMQVVAEGVETKQVMDLLREMGGDMAQGYFIGRPMRADDAHAWWAANASSQARLMSPV</sequence>